<dbReference type="InterPro" id="IPR005225">
    <property type="entry name" value="Small_GTP-bd"/>
</dbReference>
<proteinExistence type="inferred from homology"/>
<dbReference type="RefSeq" id="WP_138157778.1">
    <property type="nucleotide sequence ID" value="NZ_CP039381.1"/>
</dbReference>
<evidence type="ECO:0000256" key="7">
    <source>
        <dbReference type="ARBA" id="ARBA00023134"/>
    </source>
</evidence>
<dbReference type="PROSITE" id="PS51706">
    <property type="entry name" value="G_ENGB"/>
    <property type="match status" value="1"/>
</dbReference>
<sequence>MTFNSAEFEFACGTSSQLPQSTKPEVIFSGKSNVGKSSLINKLCGRKALARISSKPGKTATINFFDVDNFHLVDLPGYGYAKVSKAEKQRWAELMEGYFDQERAFCLVVQLLDMRHKPTQDDIGMISFLHNSGLPFIVVLTKLDKLKKSEVNKNLAMIGETLKEFDDIRLFPFSAQTGEGAESIIGVINESVEEYLKDSEEE</sequence>
<comment type="function">
    <text evidence="10">Necessary for normal cell division and for the maintenance of normal septation.</text>
</comment>
<dbReference type="GO" id="GO:0005525">
    <property type="term" value="F:GTP binding"/>
    <property type="evidence" value="ECO:0007669"/>
    <property type="project" value="UniProtKB-UniRule"/>
</dbReference>
<dbReference type="Gene3D" id="3.40.50.300">
    <property type="entry name" value="P-loop containing nucleotide triphosphate hydrolases"/>
    <property type="match status" value="1"/>
</dbReference>
<dbReference type="InterPro" id="IPR027417">
    <property type="entry name" value="P-loop_NTPase"/>
</dbReference>
<dbReference type="OrthoDB" id="9804921at2"/>
<dbReference type="InterPro" id="IPR030393">
    <property type="entry name" value="G_ENGB_dom"/>
</dbReference>
<keyword evidence="7 10" id="KW-0342">GTP-binding</keyword>
<evidence type="ECO:0000256" key="8">
    <source>
        <dbReference type="ARBA" id="ARBA00023210"/>
    </source>
</evidence>
<dbReference type="FunFam" id="3.40.50.300:FF:000098">
    <property type="entry name" value="Probable GTP-binding protein EngB"/>
    <property type="match status" value="1"/>
</dbReference>
<evidence type="ECO:0000256" key="6">
    <source>
        <dbReference type="ARBA" id="ARBA00022842"/>
    </source>
</evidence>
<evidence type="ECO:0000256" key="10">
    <source>
        <dbReference type="HAMAP-Rule" id="MF_00321"/>
    </source>
</evidence>
<evidence type="ECO:0000313" key="12">
    <source>
        <dbReference type="EMBL" id="QCT07790.1"/>
    </source>
</evidence>
<keyword evidence="9 10" id="KW-0131">Cell cycle</keyword>
<dbReference type="InterPro" id="IPR019987">
    <property type="entry name" value="GTP-bd_ribosome_bio_YsxC"/>
</dbReference>
<keyword evidence="13" id="KW-1185">Reference proteome</keyword>
<dbReference type="Pfam" id="PF01926">
    <property type="entry name" value="MMR_HSR1"/>
    <property type="match status" value="1"/>
</dbReference>
<evidence type="ECO:0000259" key="11">
    <source>
        <dbReference type="PROSITE" id="PS51706"/>
    </source>
</evidence>
<dbReference type="Proteomes" id="UP000301475">
    <property type="component" value="Chromosome"/>
</dbReference>
<organism evidence="12 13">
    <name type="scientific">Ruminococcus bovis</name>
    <dbReference type="NCBI Taxonomy" id="2564099"/>
    <lineage>
        <taxon>Bacteria</taxon>
        <taxon>Bacillati</taxon>
        <taxon>Bacillota</taxon>
        <taxon>Clostridia</taxon>
        <taxon>Eubacteriales</taxon>
        <taxon>Oscillospiraceae</taxon>
        <taxon>Ruminococcus</taxon>
    </lineage>
</organism>
<gene>
    <name evidence="10" type="primary">engB</name>
    <name evidence="12" type="ORF">E5Z56_10680</name>
</gene>
<keyword evidence="6" id="KW-0460">Magnesium</keyword>
<keyword evidence="4" id="KW-0479">Metal-binding</keyword>
<dbReference type="GO" id="GO:0046872">
    <property type="term" value="F:metal ion binding"/>
    <property type="evidence" value="ECO:0007669"/>
    <property type="project" value="UniProtKB-KW"/>
</dbReference>
<evidence type="ECO:0000256" key="9">
    <source>
        <dbReference type="ARBA" id="ARBA00023306"/>
    </source>
</evidence>
<reference evidence="12 13" key="1">
    <citation type="submission" date="2019-04" db="EMBL/GenBank/DDBJ databases">
        <authorList>
            <person name="Embree M."/>
            <person name="Gaffney J.R."/>
        </authorList>
    </citation>
    <scope>NUCLEOTIDE SEQUENCE [LARGE SCALE GENOMIC DNA]</scope>
    <source>
        <strain evidence="12 13">JE7A12</strain>
    </source>
</reference>
<evidence type="ECO:0000256" key="3">
    <source>
        <dbReference type="ARBA" id="ARBA00022618"/>
    </source>
</evidence>
<dbReference type="NCBIfam" id="TIGR03598">
    <property type="entry name" value="GTPase_YsxC"/>
    <property type="match status" value="1"/>
</dbReference>
<dbReference type="SUPFAM" id="SSF52540">
    <property type="entry name" value="P-loop containing nucleoside triphosphate hydrolases"/>
    <property type="match status" value="1"/>
</dbReference>
<feature type="domain" description="EngB-type G" evidence="11">
    <location>
        <begin position="22"/>
        <end position="198"/>
    </location>
</feature>
<protein>
    <recommendedName>
        <fullName evidence="10">Probable GTP-binding protein EngB</fullName>
    </recommendedName>
</protein>
<name>A0A4P8Y061_9FIRM</name>
<accession>A0A4P8Y061</accession>
<dbReference type="NCBIfam" id="TIGR00231">
    <property type="entry name" value="small_GTP"/>
    <property type="match status" value="1"/>
</dbReference>
<dbReference type="GO" id="GO:0000917">
    <property type="term" value="P:division septum assembly"/>
    <property type="evidence" value="ECO:0007669"/>
    <property type="project" value="UniProtKB-KW"/>
</dbReference>
<comment type="cofactor">
    <cofactor evidence="1">
        <name>Mg(2+)</name>
        <dbReference type="ChEBI" id="CHEBI:18420"/>
    </cofactor>
</comment>
<dbReference type="HAMAP" id="MF_00321">
    <property type="entry name" value="GTPase_EngB"/>
    <property type="match status" value="1"/>
</dbReference>
<dbReference type="KEGG" id="ruj:E5Z56_10680"/>
<evidence type="ECO:0000256" key="2">
    <source>
        <dbReference type="ARBA" id="ARBA00009638"/>
    </source>
</evidence>
<dbReference type="PANTHER" id="PTHR11649">
    <property type="entry name" value="MSS1/TRME-RELATED GTP-BINDING PROTEIN"/>
    <property type="match status" value="1"/>
</dbReference>
<keyword evidence="3 10" id="KW-0132">Cell division</keyword>
<evidence type="ECO:0000256" key="4">
    <source>
        <dbReference type="ARBA" id="ARBA00022723"/>
    </source>
</evidence>
<evidence type="ECO:0000256" key="5">
    <source>
        <dbReference type="ARBA" id="ARBA00022741"/>
    </source>
</evidence>
<dbReference type="AlphaFoldDB" id="A0A4P8Y061"/>
<dbReference type="EMBL" id="CP039381">
    <property type="protein sequence ID" value="QCT07790.1"/>
    <property type="molecule type" value="Genomic_DNA"/>
</dbReference>
<dbReference type="PANTHER" id="PTHR11649:SF13">
    <property type="entry name" value="ENGB-TYPE G DOMAIN-CONTAINING PROTEIN"/>
    <property type="match status" value="1"/>
</dbReference>
<dbReference type="CDD" id="cd01876">
    <property type="entry name" value="YihA_EngB"/>
    <property type="match status" value="1"/>
</dbReference>
<keyword evidence="8 10" id="KW-0717">Septation</keyword>
<evidence type="ECO:0000313" key="13">
    <source>
        <dbReference type="Proteomes" id="UP000301475"/>
    </source>
</evidence>
<evidence type="ECO:0000256" key="1">
    <source>
        <dbReference type="ARBA" id="ARBA00001946"/>
    </source>
</evidence>
<keyword evidence="5 10" id="KW-0547">Nucleotide-binding</keyword>
<dbReference type="InterPro" id="IPR006073">
    <property type="entry name" value="GTP-bd"/>
</dbReference>
<comment type="similarity">
    <text evidence="2 10">Belongs to the TRAFAC class TrmE-Era-EngA-EngB-Septin-like GTPase superfamily. EngB GTPase family.</text>
</comment>